<dbReference type="AlphaFoldDB" id="J9C7P9"/>
<keyword evidence="1" id="KW-0472">Membrane</keyword>
<feature type="transmembrane region" description="Helical" evidence="1">
    <location>
        <begin position="216"/>
        <end position="235"/>
    </location>
</feature>
<feature type="transmembrane region" description="Helical" evidence="1">
    <location>
        <begin position="76"/>
        <end position="94"/>
    </location>
</feature>
<evidence type="ECO:0000256" key="1">
    <source>
        <dbReference type="SAM" id="Phobius"/>
    </source>
</evidence>
<name>J9C7P9_9ZZZZ</name>
<feature type="transmembrane region" description="Helical" evidence="1">
    <location>
        <begin position="151"/>
        <end position="171"/>
    </location>
</feature>
<feature type="non-terminal residue" evidence="2">
    <location>
        <position position="1"/>
    </location>
</feature>
<gene>
    <name evidence="2" type="ORF">EVA_16008</name>
</gene>
<keyword evidence="1" id="KW-1133">Transmembrane helix</keyword>
<evidence type="ECO:0000313" key="2">
    <source>
        <dbReference type="EMBL" id="EJW95885.1"/>
    </source>
</evidence>
<feature type="transmembrane region" description="Helical" evidence="1">
    <location>
        <begin position="47"/>
        <end position="64"/>
    </location>
</feature>
<reference evidence="2" key="1">
    <citation type="journal article" date="2012" name="PLoS ONE">
        <title>Gene sets for utilization of primary and secondary nutrition supplies in the distal gut of endangered iberian lynx.</title>
        <authorList>
            <person name="Alcaide M."/>
            <person name="Messina E."/>
            <person name="Richter M."/>
            <person name="Bargiela R."/>
            <person name="Peplies J."/>
            <person name="Huws S.A."/>
            <person name="Newbold C.J."/>
            <person name="Golyshin P.N."/>
            <person name="Simon M.A."/>
            <person name="Lopez G."/>
            <person name="Yakimov M.M."/>
            <person name="Ferrer M."/>
        </authorList>
    </citation>
    <scope>NUCLEOTIDE SEQUENCE</scope>
</reference>
<protein>
    <submittedName>
        <fullName evidence="2">Uncharacterized protein</fullName>
    </submittedName>
</protein>
<comment type="caution">
    <text evidence="2">The sequence shown here is derived from an EMBL/GenBank/DDBJ whole genome shotgun (WGS) entry which is preliminary data.</text>
</comment>
<organism evidence="2">
    <name type="scientific">gut metagenome</name>
    <dbReference type="NCBI Taxonomy" id="749906"/>
    <lineage>
        <taxon>unclassified sequences</taxon>
        <taxon>metagenomes</taxon>
        <taxon>organismal metagenomes</taxon>
    </lineage>
</organism>
<dbReference type="EMBL" id="AMCI01005572">
    <property type="protein sequence ID" value="EJW95885.1"/>
    <property type="molecule type" value="Genomic_DNA"/>
</dbReference>
<accession>J9C7P9</accession>
<feature type="non-terminal residue" evidence="2">
    <location>
        <position position="237"/>
    </location>
</feature>
<feature type="transmembrane region" description="Helical" evidence="1">
    <location>
        <begin position="183"/>
        <end position="204"/>
    </location>
</feature>
<keyword evidence="1" id="KW-0812">Transmembrane</keyword>
<proteinExistence type="predicted"/>
<sequence length="237" mass="26191">TETTVDGLLGVFFAFLLLGWLGGDGSPFEMVLLALTAFTLSLTKSSGIAFVLMAAAAAAITALVRRRSPSLRGKKLACWLLLPLVSGVVAKQSWEFFLNCHDVPRRWHPSDLSLQSFMDLFHGKPQWRIDTIEYFGWNIFKDHNYGSVIHMSYALLLALLMLTGLGLYLLLQKADRIRFAPALLGASICAVLYTVSTLFTYLFWFAQSEAVILASLSRYLNTCLTSILIVLAACMGP</sequence>